<evidence type="ECO:0000256" key="2">
    <source>
        <dbReference type="ARBA" id="ARBA00022833"/>
    </source>
</evidence>
<gene>
    <name evidence="6" type="ORF">MNBD_ALPHA05-1424</name>
</gene>
<name>A0A3B0SJS6_9ZZZZ</name>
<evidence type="ECO:0000256" key="1">
    <source>
        <dbReference type="ARBA" id="ARBA00022490"/>
    </source>
</evidence>
<dbReference type="GO" id="GO:0042026">
    <property type="term" value="P:protein refolding"/>
    <property type="evidence" value="ECO:0007669"/>
    <property type="project" value="TreeGrafter"/>
</dbReference>
<dbReference type="PANTHER" id="PTHR30111">
    <property type="entry name" value="33 KDA CHAPERONIN"/>
    <property type="match status" value="1"/>
</dbReference>
<dbReference type="PANTHER" id="PTHR30111:SF1">
    <property type="entry name" value="33 KDA CHAPERONIN"/>
    <property type="match status" value="1"/>
</dbReference>
<dbReference type="AlphaFoldDB" id="A0A3B0SJS6"/>
<dbReference type="InterPro" id="IPR000397">
    <property type="entry name" value="Heat_shock_Hsp33"/>
</dbReference>
<sequence length="86" mass="9501">DELLDPAISAETLLYRLFHEDGVRAFAPQPVRAECGCKAEKISAVLARYSEDELQDMVEAGAIKVVCEFCRKDYHFTPQGEPSGAP</sequence>
<protein>
    <submittedName>
        <fullName evidence="6">33 kDa chaperonin HslO</fullName>
    </submittedName>
</protein>
<evidence type="ECO:0000256" key="3">
    <source>
        <dbReference type="ARBA" id="ARBA00023157"/>
    </source>
</evidence>
<dbReference type="SUPFAM" id="SSF118352">
    <property type="entry name" value="HSP33 redox switch-like"/>
    <property type="match status" value="1"/>
</dbReference>
<feature type="non-terminal residue" evidence="6">
    <location>
        <position position="1"/>
    </location>
</feature>
<dbReference type="InterPro" id="IPR016153">
    <property type="entry name" value="Heat_shock_Hsp33_N"/>
</dbReference>
<evidence type="ECO:0000313" key="6">
    <source>
        <dbReference type="EMBL" id="VAV95165.1"/>
    </source>
</evidence>
<dbReference type="GO" id="GO:0051082">
    <property type="term" value="F:unfolded protein binding"/>
    <property type="evidence" value="ECO:0007669"/>
    <property type="project" value="InterPro"/>
</dbReference>
<keyword evidence="5" id="KW-0676">Redox-active center</keyword>
<evidence type="ECO:0000256" key="5">
    <source>
        <dbReference type="ARBA" id="ARBA00023284"/>
    </source>
</evidence>
<organism evidence="6">
    <name type="scientific">hydrothermal vent metagenome</name>
    <dbReference type="NCBI Taxonomy" id="652676"/>
    <lineage>
        <taxon>unclassified sequences</taxon>
        <taxon>metagenomes</taxon>
        <taxon>ecological metagenomes</taxon>
    </lineage>
</organism>
<dbReference type="EMBL" id="UOEH01000158">
    <property type="protein sequence ID" value="VAV95165.1"/>
    <property type="molecule type" value="Genomic_DNA"/>
</dbReference>
<dbReference type="Gene3D" id="3.90.1280.10">
    <property type="entry name" value="HSP33 redox switch-like"/>
    <property type="match status" value="1"/>
</dbReference>
<keyword evidence="1" id="KW-0963">Cytoplasm</keyword>
<dbReference type="Gene3D" id="1.10.287.480">
    <property type="entry name" value="helix hairpin bin"/>
    <property type="match status" value="1"/>
</dbReference>
<dbReference type="InterPro" id="IPR023212">
    <property type="entry name" value="Hsp33_helix_hairpin_bin_dom_sf"/>
</dbReference>
<accession>A0A3B0SJS6</accession>
<reference evidence="6" key="1">
    <citation type="submission" date="2018-06" db="EMBL/GenBank/DDBJ databases">
        <authorList>
            <person name="Zhirakovskaya E."/>
        </authorList>
    </citation>
    <scope>NUCLEOTIDE SEQUENCE</scope>
</reference>
<dbReference type="GO" id="GO:0005737">
    <property type="term" value="C:cytoplasm"/>
    <property type="evidence" value="ECO:0007669"/>
    <property type="project" value="InterPro"/>
</dbReference>
<dbReference type="GO" id="GO:0044183">
    <property type="term" value="F:protein folding chaperone"/>
    <property type="evidence" value="ECO:0007669"/>
    <property type="project" value="TreeGrafter"/>
</dbReference>
<dbReference type="Pfam" id="PF01430">
    <property type="entry name" value="HSP33"/>
    <property type="match status" value="1"/>
</dbReference>
<dbReference type="InterPro" id="IPR016154">
    <property type="entry name" value="Heat_shock_Hsp33_C"/>
</dbReference>
<proteinExistence type="predicted"/>
<keyword evidence="4" id="KW-0143">Chaperone</keyword>
<keyword evidence="2" id="KW-0862">Zinc</keyword>
<evidence type="ECO:0000256" key="4">
    <source>
        <dbReference type="ARBA" id="ARBA00023186"/>
    </source>
</evidence>
<dbReference type="SUPFAM" id="SSF64397">
    <property type="entry name" value="Hsp33 domain"/>
    <property type="match status" value="1"/>
</dbReference>
<keyword evidence="3" id="KW-1015">Disulfide bond</keyword>